<name>A0A5B0QYM5_PUCGR</name>
<evidence type="ECO:0000313" key="16">
    <source>
        <dbReference type="Proteomes" id="UP000325313"/>
    </source>
</evidence>
<dbReference type="AlphaFoldDB" id="A0A5B0QYM5"/>
<evidence type="ECO:0000256" key="1">
    <source>
        <dbReference type="ARBA" id="ARBA00004245"/>
    </source>
</evidence>
<reference evidence="15 16" key="1">
    <citation type="submission" date="2019-05" db="EMBL/GenBank/DDBJ databases">
        <title>Emergence of the Ug99 lineage of the wheat stem rust pathogen through somatic hybridization.</title>
        <authorList>
            <person name="Li F."/>
            <person name="Upadhyaya N.M."/>
            <person name="Sperschneider J."/>
            <person name="Matny O."/>
            <person name="Nguyen-Phuc H."/>
            <person name="Mago R."/>
            <person name="Raley C."/>
            <person name="Miller M.E."/>
            <person name="Silverstein K.A.T."/>
            <person name="Henningsen E."/>
            <person name="Hirsch C.D."/>
            <person name="Visser B."/>
            <person name="Pretorius Z.A."/>
            <person name="Steffenson B.J."/>
            <person name="Schwessinger B."/>
            <person name="Dodds P.N."/>
            <person name="Figueroa M."/>
        </authorList>
    </citation>
    <scope>NUCLEOTIDE SEQUENCE [LARGE SCALE GENOMIC DNA]</scope>
    <source>
        <strain evidence="15 16">Ug99</strain>
    </source>
</reference>
<dbReference type="SUPFAM" id="SSF52540">
    <property type="entry name" value="P-loop containing nucleoside triphosphate hydrolases"/>
    <property type="match status" value="1"/>
</dbReference>
<comment type="subcellular location">
    <subcellularLocation>
        <location evidence="1">Cytoplasm</location>
        <location evidence="1">Cytoskeleton</location>
    </subcellularLocation>
</comment>
<dbReference type="GO" id="GO:0005524">
    <property type="term" value="F:ATP binding"/>
    <property type="evidence" value="ECO:0007669"/>
    <property type="project" value="UniProtKB-KW"/>
</dbReference>
<evidence type="ECO:0000256" key="8">
    <source>
        <dbReference type="ARBA" id="ARBA00022840"/>
    </source>
</evidence>
<evidence type="ECO:0000256" key="4">
    <source>
        <dbReference type="ARBA" id="ARBA00022490"/>
    </source>
</evidence>
<dbReference type="PANTHER" id="PTHR46532:SF4">
    <property type="entry name" value="AAA+ ATPASE DOMAIN-CONTAINING PROTEIN"/>
    <property type="match status" value="1"/>
</dbReference>
<dbReference type="GO" id="GO:0005938">
    <property type="term" value="C:cell cortex"/>
    <property type="evidence" value="ECO:0007669"/>
    <property type="project" value="UniProtKB-ARBA"/>
</dbReference>
<proteinExistence type="inferred from homology"/>
<organism evidence="15 16">
    <name type="scientific">Puccinia graminis f. sp. tritici</name>
    <dbReference type="NCBI Taxonomy" id="56615"/>
    <lineage>
        <taxon>Eukaryota</taxon>
        <taxon>Fungi</taxon>
        <taxon>Dikarya</taxon>
        <taxon>Basidiomycota</taxon>
        <taxon>Pucciniomycotina</taxon>
        <taxon>Pucciniomycetes</taxon>
        <taxon>Pucciniales</taxon>
        <taxon>Pucciniaceae</taxon>
        <taxon>Puccinia</taxon>
    </lineage>
</organism>
<dbReference type="PANTHER" id="PTHR46532">
    <property type="entry name" value="MALE FERTILITY FACTOR KL5"/>
    <property type="match status" value="1"/>
</dbReference>
<evidence type="ECO:0000256" key="2">
    <source>
        <dbReference type="ARBA" id="ARBA00008887"/>
    </source>
</evidence>
<dbReference type="Pfam" id="PF12774">
    <property type="entry name" value="AAA_6"/>
    <property type="match status" value="1"/>
</dbReference>
<feature type="domain" description="Dynein heavy chain linker" evidence="13">
    <location>
        <begin position="1"/>
        <end position="86"/>
    </location>
</feature>
<dbReference type="InterPro" id="IPR013602">
    <property type="entry name" value="Dynein_heavy_linker"/>
</dbReference>
<dbReference type="GO" id="GO:0005868">
    <property type="term" value="C:cytoplasmic dynein complex"/>
    <property type="evidence" value="ECO:0007669"/>
    <property type="project" value="UniProtKB-ARBA"/>
</dbReference>
<dbReference type="GO" id="GO:0005816">
    <property type="term" value="C:spindle pole body"/>
    <property type="evidence" value="ECO:0007669"/>
    <property type="project" value="UniProtKB-ARBA"/>
</dbReference>
<evidence type="ECO:0000256" key="10">
    <source>
        <dbReference type="ARBA" id="ARBA00023175"/>
    </source>
</evidence>
<evidence type="ECO:0000313" key="15">
    <source>
        <dbReference type="EMBL" id="KAA1118270.1"/>
    </source>
</evidence>
<dbReference type="InterPro" id="IPR027417">
    <property type="entry name" value="P-loop_NTPase"/>
</dbReference>
<dbReference type="EMBL" id="VDEP01000261">
    <property type="protein sequence ID" value="KAA1118270.1"/>
    <property type="molecule type" value="Genomic_DNA"/>
</dbReference>
<keyword evidence="10" id="KW-0505">Motor protein</keyword>
<protein>
    <recommendedName>
        <fullName evidence="3">Dynein heavy chain, cytoplasmic</fullName>
    </recommendedName>
    <alternativeName>
        <fullName evidence="12">Dynein heavy chain, cytosolic</fullName>
    </alternativeName>
</protein>
<evidence type="ECO:0000256" key="3">
    <source>
        <dbReference type="ARBA" id="ARBA00022197"/>
    </source>
</evidence>
<dbReference type="GO" id="GO:0008569">
    <property type="term" value="F:minus-end-directed microtubule motor activity"/>
    <property type="evidence" value="ECO:0007669"/>
    <property type="project" value="UniProtKB-ARBA"/>
</dbReference>
<evidence type="ECO:0000259" key="13">
    <source>
        <dbReference type="Pfam" id="PF08393"/>
    </source>
</evidence>
<evidence type="ECO:0000256" key="5">
    <source>
        <dbReference type="ARBA" id="ARBA00022701"/>
    </source>
</evidence>
<dbReference type="GO" id="GO:0005858">
    <property type="term" value="C:axonemal dynein complex"/>
    <property type="evidence" value="ECO:0007669"/>
    <property type="project" value="TreeGrafter"/>
</dbReference>
<dbReference type="GO" id="GO:0000070">
    <property type="term" value="P:mitotic sister chromatid segregation"/>
    <property type="evidence" value="ECO:0007669"/>
    <property type="project" value="UniProtKB-ARBA"/>
</dbReference>
<keyword evidence="5" id="KW-0493">Microtubule</keyword>
<dbReference type="GO" id="GO:1902850">
    <property type="term" value="P:microtubule cytoskeleton organization involved in mitosis"/>
    <property type="evidence" value="ECO:0007669"/>
    <property type="project" value="UniProtKB-ARBA"/>
</dbReference>
<keyword evidence="7" id="KW-0547">Nucleotide-binding</keyword>
<evidence type="ECO:0000256" key="9">
    <source>
        <dbReference type="ARBA" id="ARBA00023054"/>
    </source>
</evidence>
<feature type="domain" description="Dynein heavy chain hydrolytic ATP-binding dynein motor region" evidence="14">
    <location>
        <begin position="95"/>
        <end position="234"/>
    </location>
</feature>
<keyword evidence="8" id="KW-0067">ATP-binding</keyword>
<dbReference type="InterPro" id="IPR026983">
    <property type="entry name" value="DHC"/>
</dbReference>
<evidence type="ECO:0000256" key="7">
    <source>
        <dbReference type="ARBA" id="ARBA00022741"/>
    </source>
</evidence>
<keyword evidence="4" id="KW-0963">Cytoplasm</keyword>
<comment type="caution">
    <text evidence="15">The sequence shown here is derived from an EMBL/GenBank/DDBJ whole genome shotgun (WGS) entry which is preliminary data.</text>
</comment>
<evidence type="ECO:0000256" key="12">
    <source>
        <dbReference type="ARBA" id="ARBA00033439"/>
    </source>
</evidence>
<keyword evidence="9" id="KW-0175">Coiled coil</keyword>
<dbReference type="Pfam" id="PF08393">
    <property type="entry name" value="DHC_N2"/>
    <property type="match status" value="1"/>
</dbReference>
<dbReference type="GO" id="GO:0051959">
    <property type="term" value="F:dynein light intermediate chain binding"/>
    <property type="evidence" value="ECO:0007669"/>
    <property type="project" value="InterPro"/>
</dbReference>
<accession>A0A5B0QYM5</accession>
<evidence type="ECO:0000256" key="11">
    <source>
        <dbReference type="ARBA" id="ARBA00023212"/>
    </source>
</evidence>
<sequence length="268" mass="30615">MKLLPNCKTFKEEATIWTHRLNRMSEIFEKWIDVQHQWVYFEAIFSGNTDIKHRLPNASNQFNMIHTKYLGLMKHVSKSPYIYTVNLEVHLLDPGKTESVKALGVKLGQFVLVFCCDEIFDFQAMGRIFVGLCQVGAWGCFDEANRLEERILSAVSQQIQSIQQGLKAISVDPKAEVELVGKTLKIFSHTVIFITMNLGYAGQSNLPENLKKLFRSMAITRPDRELIAQLAVQAAPLQFWITGSQGSSHQFWSFEVWPTANQKLHGCY</sequence>
<dbReference type="GO" id="GO:0045505">
    <property type="term" value="F:dynein intermediate chain binding"/>
    <property type="evidence" value="ECO:0007669"/>
    <property type="project" value="InterPro"/>
</dbReference>
<gene>
    <name evidence="15" type="ORF">PGTUg99_000821</name>
</gene>
<dbReference type="InterPro" id="IPR035699">
    <property type="entry name" value="AAA_6"/>
</dbReference>
<dbReference type="Proteomes" id="UP000325313">
    <property type="component" value="Unassembled WGS sequence"/>
</dbReference>
<dbReference type="GO" id="GO:0030473">
    <property type="term" value="P:nuclear migration along microtubule"/>
    <property type="evidence" value="ECO:0007669"/>
    <property type="project" value="UniProtKB-ARBA"/>
</dbReference>
<keyword evidence="11" id="KW-0206">Cytoskeleton</keyword>
<dbReference type="Gene3D" id="3.40.50.300">
    <property type="entry name" value="P-loop containing nucleotide triphosphate hydrolases"/>
    <property type="match status" value="1"/>
</dbReference>
<comment type="similarity">
    <text evidence="2">Belongs to the dynein heavy chain family.</text>
</comment>
<evidence type="ECO:0000259" key="14">
    <source>
        <dbReference type="Pfam" id="PF12774"/>
    </source>
</evidence>
<evidence type="ECO:0000256" key="6">
    <source>
        <dbReference type="ARBA" id="ARBA00022737"/>
    </source>
</evidence>
<dbReference type="FunFam" id="3.40.50.300:FF:000996">
    <property type="entry name" value="Cytoplasmic dynein heavy chain"/>
    <property type="match status" value="1"/>
</dbReference>
<dbReference type="GO" id="GO:0000235">
    <property type="term" value="C:astral microtubule"/>
    <property type="evidence" value="ECO:0007669"/>
    <property type="project" value="UniProtKB-ARBA"/>
</dbReference>
<keyword evidence="6" id="KW-0677">Repeat</keyword>